<sequence length="161" mass="17966">QQVEFSRSDDQRRHSECLLDLASGAAVLKVIFFRAVEGNHFIIRDKPYLLGESLAESLFCRSSDSQFQAPSLIFGQEGGVLICGSRWDSKAKLISWLWPAEDSLLEGARGFREEAPSSPGARPAKESDGVLRQMTWPPQSPDLNAIEMVWGELDRRVANKC</sequence>
<reference evidence="2 3" key="1">
    <citation type="submission" date="2021-06" db="EMBL/GenBank/DDBJ databases">
        <authorList>
            <person name="Palmer J.M."/>
        </authorList>
    </citation>
    <scope>NUCLEOTIDE SEQUENCE [LARGE SCALE GENOMIC DNA]</scope>
    <source>
        <strain evidence="2 3">MEX-2019</strain>
        <tissue evidence="2">Muscle</tissue>
    </source>
</reference>
<proteinExistence type="predicted"/>
<accession>A0AAV9S1K4</accession>
<dbReference type="Gene3D" id="3.30.420.10">
    <property type="entry name" value="Ribonuclease H-like superfamily/Ribonuclease H"/>
    <property type="match status" value="1"/>
</dbReference>
<name>A0AAV9S1K4_9TELE</name>
<gene>
    <name evidence="2" type="ORF">CRENBAI_009324</name>
</gene>
<keyword evidence="3" id="KW-1185">Reference proteome</keyword>
<evidence type="ECO:0000313" key="2">
    <source>
        <dbReference type="EMBL" id="KAK5614928.1"/>
    </source>
</evidence>
<protein>
    <submittedName>
        <fullName evidence="2">Uncharacterized protein</fullName>
    </submittedName>
</protein>
<dbReference type="AlphaFoldDB" id="A0AAV9S1K4"/>
<dbReference type="GO" id="GO:0003676">
    <property type="term" value="F:nucleic acid binding"/>
    <property type="evidence" value="ECO:0007669"/>
    <property type="project" value="InterPro"/>
</dbReference>
<feature type="non-terminal residue" evidence="2">
    <location>
        <position position="1"/>
    </location>
</feature>
<dbReference type="Proteomes" id="UP001311232">
    <property type="component" value="Unassembled WGS sequence"/>
</dbReference>
<dbReference type="InterPro" id="IPR036397">
    <property type="entry name" value="RNaseH_sf"/>
</dbReference>
<evidence type="ECO:0000256" key="1">
    <source>
        <dbReference type="SAM" id="MobiDB-lite"/>
    </source>
</evidence>
<organism evidence="2 3">
    <name type="scientific">Crenichthys baileyi</name>
    <name type="common">White River springfish</name>
    <dbReference type="NCBI Taxonomy" id="28760"/>
    <lineage>
        <taxon>Eukaryota</taxon>
        <taxon>Metazoa</taxon>
        <taxon>Chordata</taxon>
        <taxon>Craniata</taxon>
        <taxon>Vertebrata</taxon>
        <taxon>Euteleostomi</taxon>
        <taxon>Actinopterygii</taxon>
        <taxon>Neopterygii</taxon>
        <taxon>Teleostei</taxon>
        <taxon>Neoteleostei</taxon>
        <taxon>Acanthomorphata</taxon>
        <taxon>Ovalentaria</taxon>
        <taxon>Atherinomorphae</taxon>
        <taxon>Cyprinodontiformes</taxon>
        <taxon>Goodeidae</taxon>
        <taxon>Crenichthys</taxon>
    </lineage>
</organism>
<feature type="region of interest" description="Disordered" evidence="1">
    <location>
        <begin position="112"/>
        <end position="138"/>
    </location>
</feature>
<evidence type="ECO:0000313" key="3">
    <source>
        <dbReference type="Proteomes" id="UP001311232"/>
    </source>
</evidence>
<dbReference type="EMBL" id="JAHHUM010001048">
    <property type="protein sequence ID" value="KAK5614928.1"/>
    <property type="molecule type" value="Genomic_DNA"/>
</dbReference>
<comment type="caution">
    <text evidence="2">The sequence shown here is derived from an EMBL/GenBank/DDBJ whole genome shotgun (WGS) entry which is preliminary data.</text>
</comment>